<accession>A0A3S3RDR9</accession>
<evidence type="ECO:0000256" key="2">
    <source>
        <dbReference type="ARBA" id="ARBA00024195"/>
    </source>
</evidence>
<dbReference type="OrthoDB" id="5565075at2759"/>
<keyword evidence="6" id="KW-1185">Reference proteome</keyword>
<dbReference type="EMBL" id="NCKU01016157">
    <property type="protein sequence ID" value="RWR99249.1"/>
    <property type="molecule type" value="Genomic_DNA"/>
</dbReference>
<dbReference type="SUPFAM" id="SSF50494">
    <property type="entry name" value="Trypsin-like serine proteases"/>
    <property type="match status" value="1"/>
</dbReference>
<name>A0A3S3RDR9_9ACAR</name>
<evidence type="ECO:0000256" key="1">
    <source>
        <dbReference type="ARBA" id="ARBA00023157"/>
    </source>
</evidence>
<dbReference type="STRING" id="1965070.A0A3S3RDR9"/>
<protein>
    <submittedName>
        <fullName evidence="4">Chymotrypsinogen B-like protein</fullName>
    </submittedName>
</protein>
<reference evidence="4 6" key="1">
    <citation type="journal article" date="2018" name="Gigascience">
        <title>Genomes of trombidid mites reveal novel predicted allergens and laterally-transferred genes associated with secondary metabolism.</title>
        <authorList>
            <person name="Dong X."/>
            <person name="Chaisiri K."/>
            <person name="Xia D."/>
            <person name="Armstrong S.D."/>
            <person name="Fang Y."/>
            <person name="Donnelly M.J."/>
            <person name="Kadowaki T."/>
            <person name="McGarry J.W."/>
            <person name="Darby A.C."/>
            <person name="Makepeace B.L."/>
        </authorList>
    </citation>
    <scope>NUCLEOTIDE SEQUENCE [LARGE SCALE GENOMIC DNA]</scope>
    <source>
        <strain evidence="4">UoL-WK</strain>
    </source>
</reference>
<dbReference type="EMBL" id="NCKU01011522">
    <property type="protein sequence ID" value="RWS00407.1"/>
    <property type="molecule type" value="Genomic_DNA"/>
</dbReference>
<comment type="similarity">
    <text evidence="2">Belongs to the peptidase S1 family. CLIP subfamily.</text>
</comment>
<comment type="caution">
    <text evidence="4">The sequence shown here is derived from an EMBL/GenBank/DDBJ whole genome shotgun (WGS) entry which is preliminary data.</text>
</comment>
<dbReference type="AlphaFoldDB" id="A0A3S3RDR9"/>
<dbReference type="Gene3D" id="2.40.10.10">
    <property type="entry name" value="Trypsin-like serine proteases"/>
    <property type="match status" value="1"/>
</dbReference>
<reference evidence="4" key="2">
    <citation type="submission" date="2018-11" db="EMBL/GenBank/DDBJ databases">
        <title>Trombidioid mite genomics.</title>
        <authorList>
            <person name="Dong X."/>
        </authorList>
    </citation>
    <scope>NUCLEOTIDE SEQUENCE</scope>
    <source>
        <strain evidence="4">UoL-WK</strain>
    </source>
</reference>
<evidence type="ECO:0000313" key="4">
    <source>
        <dbReference type="EMBL" id="RWR99249.1"/>
    </source>
</evidence>
<sequence length="236" mass="26516">MKIGPTPITATRWVRHPGYNESDYNTWENDIGIIVIGSDVINFNSDNVQEICLPQDDINTDGQVMRVAGWGNTQRYGSLSFNSVLREASVLGANSMKPRSTFPIGSSIAALPLSGFVSVGDSGGPVMLNRNNWWTIVGVIQAQFLHNRAQNCDPSCPLFFTRVSQHLGWINEVIDENTFENTLPLPFLYNVQDSSLNSSHSNNQRDDENDEIFSELNENLRLLEAYLRKNKHDELK</sequence>
<dbReference type="Pfam" id="PF00089">
    <property type="entry name" value="Trypsin"/>
    <property type="match status" value="1"/>
</dbReference>
<keyword evidence="1" id="KW-1015">Disulfide bond</keyword>
<dbReference type="PROSITE" id="PS50240">
    <property type="entry name" value="TRYPSIN_DOM"/>
    <property type="match status" value="1"/>
</dbReference>
<organism evidence="4 6">
    <name type="scientific">Dinothrombium tinctorium</name>
    <dbReference type="NCBI Taxonomy" id="1965070"/>
    <lineage>
        <taxon>Eukaryota</taxon>
        <taxon>Metazoa</taxon>
        <taxon>Ecdysozoa</taxon>
        <taxon>Arthropoda</taxon>
        <taxon>Chelicerata</taxon>
        <taxon>Arachnida</taxon>
        <taxon>Acari</taxon>
        <taxon>Acariformes</taxon>
        <taxon>Trombidiformes</taxon>
        <taxon>Prostigmata</taxon>
        <taxon>Anystina</taxon>
        <taxon>Parasitengona</taxon>
        <taxon>Trombidioidea</taxon>
        <taxon>Trombidiidae</taxon>
        <taxon>Dinothrombium</taxon>
    </lineage>
</organism>
<gene>
    <name evidence="5" type="ORF">B4U79_16878</name>
    <name evidence="4" type="ORF">B4U79_17054</name>
</gene>
<dbReference type="GO" id="GO:0006508">
    <property type="term" value="P:proteolysis"/>
    <property type="evidence" value="ECO:0007669"/>
    <property type="project" value="InterPro"/>
</dbReference>
<dbReference type="InterPro" id="IPR009003">
    <property type="entry name" value="Peptidase_S1_PA"/>
</dbReference>
<evidence type="ECO:0000313" key="6">
    <source>
        <dbReference type="Proteomes" id="UP000285301"/>
    </source>
</evidence>
<feature type="domain" description="Peptidase S1" evidence="3">
    <location>
        <begin position="16"/>
        <end position="175"/>
    </location>
</feature>
<dbReference type="InterPro" id="IPR001254">
    <property type="entry name" value="Trypsin_dom"/>
</dbReference>
<evidence type="ECO:0000259" key="3">
    <source>
        <dbReference type="PROSITE" id="PS50240"/>
    </source>
</evidence>
<proteinExistence type="inferred from homology"/>
<dbReference type="InterPro" id="IPR051487">
    <property type="entry name" value="Ser/Thr_Proteases_Immune/Dev"/>
</dbReference>
<dbReference type="PANTHER" id="PTHR24256">
    <property type="entry name" value="TRYPTASE-RELATED"/>
    <property type="match status" value="1"/>
</dbReference>
<dbReference type="SMART" id="SM00020">
    <property type="entry name" value="Tryp_SPc"/>
    <property type="match status" value="1"/>
</dbReference>
<evidence type="ECO:0000313" key="5">
    <source>
        <dbReference type="EMBL" id="RWS00407.1"/>
    </source>
</evidence>
<dbReference type="GO" id="GO:0004252">
    <property type="term" value="F:serine-type endopeptidase activity"/>
    <property type="evidence" value="ECO:0007669"/>
    <property type="project" value="InterPro"/>
</dbReference>
<dbReference type="Proteomes" id="UP000285301">
    <property type="component" value="Unassembled WGS sequence"/>
</dbReference>
<dbReference type="InterPro" id="IPR043504">
    <property type="entry name" value="Peptidase_S1_PA_chymotrypsin"/>
</dbReference>